<accession>A0ACB7NZX7</accession>
<gene>
    <name evidence="1" type="ORF">F5144DRAFT_393598</name>
</gene>
<reference evidence="1 2" key="1">
    <citation type="journal article" date="2021" name="Nat. Commun.">
        <title>Genetic determinants of endophytism in the Arabidopsis root mycobiome.</title>
        <authorList>
            <person name="Mesny F."/>
            <person name="Miyauchi S."/>
            <person name="Thiergart T."/>
            <person name="Pickel B."/>
            <person name="Atanasova L."/>
            <person name="Karlsson M."/>
            <person name="Huettel B."/>
            <person name="Barry K.W."/>
            <person name="Haridas S."/>
            <person name="Chen C."/>
            <person name="Bauer D."/>
            <person name="Andreopoulos W."/>
            <person name="Pangilinan J."/>
            <person name="LaButti K."/>
            <person name="Riley R."/>
            <person name="Lipzen A."/>
            <person name="Clum A."/>
            <person name="Drula E."/>
            <person name="Henrissat B."/>
            <person name="Kohler A."/>
            <person name="Grigoriev I.V."/>
            <person name="Martin F.M."/>
            <person name="Hacquard S."/>
        </authorList>
    </citation>
    <scope>NUCLEOTIDE SEQUENCE [LARGE SCALE GENOMIC DNA]</scope>
    <source>
        <strain evidence="1 2">MPI-SDFR-AT-0079</strain>
    </source>
</reference>
<comment type="caution">
    <text evidence="1">The sequence shown here is derived from an EMBL/GenBank/DDBJ whole genome shotgun (WGS) entry which is preliminary data.</text>
</comment>
<sequence>MRFSITALAAGLLLAPYAAAFGRGTAMDIGPDDDTISAADLHKRAETTNGWGTFDQLIDHADPALGTFKQRYWYGTEFWKGPGSPIYLVTPGEQTGTGFNRTWLGSARLSGLMANQTGGAVVILEHRYWGGSSPYTNLTVENLQYLTLDNSLKDLTYFARNFVPPFDGSGASSADKAPWVFAGGSYAGALAGWLAALEPGTFWAYYSSSGVVEAVGDFWQYFAPVQEATPKNCSSDVNAVINYVDLVLSFGSKKRKQELKNKFMLGDLEDGDFAAALEWGPWQWQSTQFYSVKNTGYTPYYRFCDYVENVWPNSTNKVPGARGVGLSKALDGYAKYVKEQVIPGYCESAGYAEWEGELNIECFKGLDPNNVAYKDLTPGNWINRQWNWMLCNEPFEWWQNGAPLTEKTLVSRHVNNDYWRKQCPLHFPEGGYALASGKRAKDVNRWTGGWDVTNTTRAMHTNGQHDPWRDATLSSAFRPGGPVHSSKQLPVRLVKGGVHCSDMYGPNWDANEDVKRLALDAAAEMKGWVGEWYEEKGVKKPWGKN</sequence>
<dbReference type="EMBL" id="JAGIZQ010000007">
    <property type="protein sequence ID" value="KAH6617493.1"/>
    <property type="molecule type" value="Genomic_DNA"/>
</dbReference>
<evidence type="ECO:0000313" key="1">
    <source>
        <dbReference type="EMBL" id="KAH6617493.1"/>
    </source>
</evidence>
<protein>
    <submittedName>
        <fullName evidence="1">Peptidase S28</fullName>
    </submittedName>
</protein>
<proteinExistence type="predicted"/>
<name>A0ACB7NZX7_9PEZI</name>
<dbReference type="Proteomes" id="UP000724584">
    <property type="component" value="Unassembled WGS sequence"/>
</dbReference>
<keyword evidence="2" id="KW-1185">Reference proteome</keyword>
<evidence type="ECO:0000313" key="2">
    <source>
        <dbReference type="Proteomes" id="UP000724584"/>
    </source>
</evidence>
<organism evidence="1 2">
    <name type="scientific">Chaetomium tenue</name>
    <dbReference type="NCBI Taxonomy" id="1854479"/>
    <lineage>
        <taxon>Eukaryota</taxon>
        <taxon>Fungi</taxon>
        <taxon>Dikarya</taxon>
        <taxon>Ascomycota</taxon>
        <taxon>Pezizomycotina</taxon>
        <taxon>Sordariomycetes</taxon>
        <taxon>Sordariomycetidae</taxon>
        <taxon>Sordariales</taxon>
        <taxon>Chaetomiaceae</taxon>
        <taxon>Chaetomium</taxon>
    </lineage>
</organism>